<name>A0A0K2T5R5_LEPSM</name>
<dbReference type="AlphaFoldDB" id="A0A0K2T5R5"/>
<dbReference type="EMBL" id="HACA01003556">
    <property type="protein sequence ID" value="CDW20917.1"/>
    <property type="molecule type" value="Transcribed_RNA"/>
</dbReference>
<organism evidence="1">
    <name type="scientific">Lepeophtheirus salmonis</name>
    <name type="common">Salmon louse</name>
    <name type="synonym">Caligus salmonis</name>
    <dbReference type="NCBI Taxonomy" id="72036"/>
    <lineage>
        <taxon>Eukaryota</taxon>
        <taxon>Metazoa</taxon>
        <taxon>Ecdysozoa</taxon>
        <taxon>Arthropoda</taxon>
        <taxon>Crustacea</taxon>
        <taxon>Multicrustacea</taxon>
        <taxon>Hexanauplia</taxon>
        <taxon>Copepoda</taxon>
        <taxon>Siphonostomatoida</taxon>
        <taxon>Caligidae</taxon>
        <taxon>Lepeophtheirus</taxon>
    </lineage>
</organism>
<evidence type="ECO:0000313" key="1">
    <source>
        <dbReference type="EMBL" id="CDW20917.1"/>
    </source>
</evidence>
<feature type="non-terminal residue" evidence="1">
    <location>
        <position position="1"/>
    </location>
</feature>
<proteinExistence type="predicted"/>
<accession>A0A0K2T5R5</accession>
<sequence length="51" mass="5813">DIVWGVDWDVATVLFIHSGINGEIFSSEKNKLALRKFRIFFPTLSACSVQR</sequence>
<reference evidence="1" key="1">
    <citation type="submission" date="2014-05" db="EMBL/GenBank/DDBJ databases">
        <authorList>
            <person name="Chronopoulou M."/>
        </authorList>
    </citation>
    <scope>NUCLEOTIDE SEQUENCE</scope>
    <source>
        <tissue evidence="1">Whole organism</tissue>
    </source>
</reference>
<protein>
    <submittedName>
        <fullName evidence="1">Uncharacterized protein</fullName>
    </submittedName>
</protein>